<organism evidence="2 3">
    <name type="scientific">Roridomyces roridus</name>
    <dbReference type="NCBI Taxonomy" id="1738132"/>
    <lineage>
        <taxon>Eukaryota</taxon>
        <taxon>Fungi</taxon>
        <taxon>Dikarya</taxon>
        <taxon>Basidiomycota</taxon>
        <taxon>Agaricomycotina</taxon>
        <taxon>Agaricomycetes</taxon>
        <taxon>Agaricomycetidae</taxon>
        <taxon>Agaricales</taxon>
        <taxon>Marasmiineae</taxon>
        <taxon>Mycenaceae</taxon>
        <taxon>Roridomyces</taxon>
    </lineage>
</organism>
<accession>A0AAD7FM76</accession>
<feature type="region of interest" description="Disordered" evidence="1">
    <location>
        <begin position="377"/>
        <end position="511"/>
    </location>
</feature>
<dbReference type="Proteomes" id="UP001221142">
    <property type="component" value="Unassembled WGS sequence"/>
</dbReference>
<proteinExistence type="predicted"/>
<feature type="compositionally biased region" description="Basic and acidic residues" evidence="1">
    <location>
        <begin position="437"/>
        <end position="473"/>
    </location>
</feature>
<feature type="compositionally biased region" description="Low complexity" evidence="1">
    <location>
        <begin position="402"/>
        <end position="423"/>
    </location>
</feature>
<protein>
    <submittedName>
        <fullName evidence="2">Uncharacterized protein</fullName>
    </submittedName>
</protein>
<dbReference type="EMBL" id="JARKIF010000008">
    <property type="protein sequence ID" value="KAJ7632449.1"/>
    <property type="molecule type" value="Genomic_DNA"/>
</dbReference>
<keyword evidence="3" id="KW-1185">Reference proteome</keyword>
<name>A0AAD7FM76_9AGAR</name>
<dbReference type="AlphaFoldDB" id="A0AAD7FM76"/>
<feature type="compositionally biased region" description="Low complexity" evidence="1">
    <location>
        <begin position="482"/>
        <end position="507"/>
    </location>
</feature>
<evidence type="ECO:0000256" key="1">
    <source>
        <dbReference type="SAM" id="MobiDB-lite"/>
    </source>
</evidence>
<evidence type="ECO:0000313" key="2">
    <source>
        <dbReference type="EMBL" id="KAJ7632449.1"/>
    </source>
</evidence>
<evidence type="ECO:0000313" key="3">
    <source>
        <dbReference type="Proteomes" id="UP001221142"/>
    </source>
</evidence>
<comment type="caution">
    <text evidence="2">The sequence shown here is derived from an EMBL/GenBank/DDBJ whole genome shotgun (WGS) entry which is preliminary data.</text>
</comment>
<reference evidence="2" key="1">
    <citation type="submission" date="2023-03" db="EMBL/GenBank/DDBJ databases">
        <title>Massive genome expansion in bonnet fungi (Mycena s.s.) driven by repeated elements and novel gene families across ecological guilds.</title>
        <authorList>
            <consortium name="Lawrence Berkeley National Laboratory"/>
            <person name="Harder C.B."/>
            <person name="Miyauchi S."/>
            <person name="Viragh M."/>
            <person name="Kuo A."/>
            <person name="Thoen E."/>
            <person name="Andreopoulos B."/>
            <person name="Lu D."/>
            <person name="Skrede I."/>
            <person name="Drula E."/>
            <person name="Henrissat B."/>
            <person name="Morin E."/>
            <person name="Kohler A."/>
            <person name="Barry K."/>
            <person name="LaButti K."/>
            <person name="Morin E."/>
            <person name="Salamov A."/>
            <person name="Lipzen A."/>
            <person name="Mereny Z."/>
            <person name="Hegedus B."/>
            <person name="Baldrian P."/>
            <person name="Stursova M."/>
            <person name="Weitz H."/>
            <person name="Taylor A."/>
            <person name="Grigoriev I.V."/>
            <person name="Nagy L.G."/>
            <person name="Martin F."/>
            <person name="Kauserud H."/>
        </authorList>
    </citation>
    <scope>NUCLEOTIDE SEQUENCE</scope>
    <source>
        <strain evidence="2">9284</strain>
    </source>
</reference>
<sequence>MQLILAPNGTVNTVRSFPYAGFLGLSAVKIDGLVRTKLDADLKPLAAKSITVSVRCYEARLGRLGVLQSNVLVDYSQVLWSAPDDSREEYADIYELELPFRISIPAKVAGFSTASFVSYRCTWRVEAVINHSPIVGLLRFASPLSAPVARPSLDAEISLPHSPRIRYSIQCPVIPIGPDDLVSIPISLLPKDSAVTFQSASVVVERRMQFLDPPSPPATPTGPPNATLAVPLPIPQRPYASSSSSLAYSPSTYLDSSPFSSSTTLQAPSTNHNGSLVVSQIAGCESSGQFARADSGIWSKTLHFQWPAAKASRWSIGETIESSELVSVKFFVRVKIVVSSAFGTDSFELEEKELLVMSTSEAERKLALSKYQDAYMTARSKSKSPRRTTTARPPDDAPPIPASSSRAEFSHRVSSSSHFSSAPPSKPPRRPHTSAGPRDKSRTAACDEEKNDEVFRRRREPRRDISAGADTRKSYIHTTFPVTTGSVNGASSSSLSASSSSTSSNASEEVREWEEELARIEMKSRFATKRIRPK</sequence>
<gene>
    <name evidence="2" type="ORF">FB45DRAFT_912462</name>
</gene>